<dbReference type="EMBL" id="CP045891">
    <property type="protein sequence ID" value="QQP57735.1"/>
    <property type="molecule type" value="Genomic_DNA"/>
</dbReference>
<organism evidence="1 2">
    <name type="scientific">Caligus rogercresseyi</name>
    <name type="common">Sea louse</name>
    <dbReference type="NCBI Taxonomy" id="217165"/>
    <lineage>
        <taxon>Eukaryota</taxon>
        <taxon>Metazoa</taxon>
        <taxon>Ecdysozoa</taxon>
        <taxon>Arthropoda</taxon>
        <taxon>Crustacea</taxon>
        <taxon>Multicrustacea</taxon>
        <taxon>Hexanauplia</taxon>
        <taxon>Copepoda</taxon>
        <taxon>Siphonostomatoida</taxon>
        <taxon>Caligidae</taxon>
        <taxon>Caligus</taxon>
    </lineage>
</organism>
<proteinExistence type="predicted"/>
<evidence type="ECO:0000313" key="1">
    <source>
        <dbReference type="EMBL" id="QQP57735.1"/>
    </source>
</evidence>
<dbReference type="Proteomes" id="UP000595437">
    <property type="component" value="Chromosome 2"/>
</dbReference>
<reference evidence="2" key="1">
    <citation type="submission" date="2021-01" db="EMBL/GenBank/DDBJ databases">
        <title>Caligus Genome Assembly.</title>
        <authorList>
            <person name="Gallardo-Escarate C."/>
        </authorList>
    </citation>
    <scope>NUCLEOTIDE SEQUENCE [LARGE SCALE GENOMIC DNA]</scope>
</reference>
<accession>A0A7T8KKP9</accession>
<name>A0A7T8KKP9_CALRO</name>
<protein>
    <submittedName>
        <fullName evidence="1">Uncharacterized protein</fullName>
    </submittedName>
</protein>
<evidence type="ECO:0000313" key="2">
    <source>
        <dbReference type="Proteomes" id="UP000595437"/>
    </source>
</evidence>
<keyword evidence="2" id="KW-1185">Reference proteome</keyword>
<sequence length="58" mass="6597">MSITGALRSTPTATIEIFWGLMPLHLDVMERACMMRLRTRKEIHSNGSTICVEVTYNI</sequence>
<gene>
    <name evidence="1" type="ORF">FKW44_002821</name>
</gene>
<dbReference type="OrthoDB" id="5419617at2759"/>
<dbReference type="AlphaFoldDB" id="A0A7T8KKP9"/>